<proteinExistence type="inferred from homology"/>
<evidence type="ECO:0000313" key="10">
    <source>
        <dbReference type="Proteomes" id="UP000183039"/>
    </source>
</evidence>
<evidence type="ECO:0000256" key="4">
    <source>
        <dbReference type="ARBA" id="ARBA00023163"/>
    </source>
</evidence>
<dbReference type="PANTHER" id="PTHR34294">
    <property type="entry name" value="TRANSCRIPTIONAL REGULATOR-RELATED"/>
    <property type="match status" value="1"/>
</dbReference>
<keyword evidence="2" id="KW-0805">Transcription regulation</keyword>
<dbReference type="RefSeq" id="WP_071876752.1">
    <property type="nucleotide sequence ID" value="NZ_JXLC01000004.1"/>
</dbReference>
<dbReference type="GO" id="GO:0003677">
    <property type="term" value="F:DNA binding"/>
    <property type="evidence" value="ECO:0007669"/>
    <property type="project" value="UniProtKB-KW"/>
</dbReference>
<evidence type="ECO:0000313" key="8">
    <source>
        <dbReference type="EMBL" id="OJG92755.1"/>
    </source>
</evidence>
<dbReference type="InterPro" id="IPR036388">
    <property type="entry name" value="WH-like_DNA-bd_sf"/>
</dbReference>
<feature type="domain" description="Sugar-binding" evidence="5">
    <location>
        <begin position="92"/>
        <end position="341"/>
    </location>
</feature>
<dbReference type="EMBL" id="CP013614">
    <property type="protein sequence ID" value="ALR99936.1"/>
    <property type="molecule type" value="Genomic_DNA"/>
</dbReference>
<keyword evidence="9" id="KW-1185">Reference proteome</keyword>
<dbReference type="SUPFAM" id="SSF46785">
    <property type="entry name" value="Winged helix' DNA-binding domain"/>
    <property type="match status" value="1"/>
</dbReference>
<dbReference type="InterPro" id="IPR036390">
    <property type="entry name" value="WH_DNA-bd_sf"/>
</dbReference>
<dbReference type="InterPro" id="IPR007324">
    <property type="entry name" value="Sugar-bd_dom_put"/>
</dbReference>
<comment type="similarity">
    <text evidence="1">Belongs to the SorC transcriptional regulatory family.</text>
</comment>
<dbReference type="Proteomes" id="UP000183039">
    <property type="component" value="Unassembled WGS sequence"/>
</dbReference>
<evidence type="ECO:0000256" key="1">
    <source>
        <dbReference type="ARBA" id="ARBA00010466"/>
    </source>
</evidence>
<dbReference type="Proteomes" id="UP000065511">
    <property type="component" value="Chromosome"/>
</dbReference>
<dbReference type="SUPFAM" id="SSF100950">
    <property type="entry name" value="NagB/RpiA/CoA transferase-like"/>
    <property type="match status" value="1"/>
</dbReference>
<dbReference type="InterPro" id="IPR051054">
    <property type="entry name" value="SorC_transcr_regulators"/>
</dbReference>
<accession>A0A0S3K6K6</accession>
<dbReference type="GO" id="GO:0030246">
    <property type="term" value="F:carbohydrate binding"/>
    <property type="evidence" value="ECO:0007669"/>
    <property type="project" value="InterPro"/>
</dbReference>
<dbReference type="Pfam" id="PF21715">
    <property type="entry name" value="CggR_N"/>
    <property type="match status" value="1"/>
</dbReference>
<keyword evidence="4" id="KW-0804">Transcription</keyword>
<evidence type="ECO:0000259" key="6">
    <source>
        <dbReference type="Pfam" id="PF21715"/>
    </source>
</evidence>
<sequence length="345" mass="38350">MLDELKMIEAVAPDLLDVMQERFHILRNIYWMQPIGRRSLSDSMGITERVLRTETDFLKNLQLIETSKSGMTLTEKGLEVYQGLETVMNQLLGMHQVEKEISQYFGIKRCIVVAGNSDNQEKVLYEFGDILTDSLDLLLPDGDNIVAVMGGTTMALTAEHMGTLETEKRHNLFVPARGGIGEAMTVQANSVSAVMASKTGGHHRALYVPEQLSLETYNSLLQEPSIQEVLTLIEQSNCVVHSIGRALHMAARRKMSDDEMVMLKQNNAVAESFGYFFDEEGEVVYKIPRIGLQLKDVQKISNVVAIAGGKTKAKAIRAYMKNAPKQTWLITDEAAANEILKGATL</sequence>
<gene>
    <name evidence="7" type="ORF">ATZ33_00630</name>
    <name evidence="8" type="ORF">RV15_GL002700</name>
</gene>
<dbReference type="Gene3D" id="1.10.10.10">
    <property type="entry name" value="Winged helix-like DNA-binding domain superfamily/Winged helix DNA-binding domain"/>
    <property type="match status" value="1"/>
</dbReference>
<dbReference type="AlphaFoldDB" id="A0A0S3K6K6"/>
<name>A0A0S3K6K6_9ENTE</name>
<feature type="domain" description="CggR N-terminal DNA binding" evidence="6">
    <location>
        <begin position="18"/>
        <end position="88"/>
    </location>
</feature>
<evidence type="ECO:0000313" key="9">
    <source>
        <dbReference type="Proteomes" id="UP000065511"/>
    </source>
</evidence>
<dbReference type="InterPro" id="IPR037171">
    <property type="entry name" value="NagB/RpiA_transferase-like"/>
</dbReference>
<dbReference type="Gene3D" id="3.40.50.1360">
    <property type="match status" value="1"/>
</dbReference>
<protein>
    <submittedName>
        <fullName evidence="8">SorC family transcriptional regulator</fullName>
    </submittedName>
</protein>
<dbReference type="PANTHER" id="PTHR34294:SF5">
    <property type="entry name" value="CENTRAL GLYCOLYTIC GENES REGULATOR"/>
    <property type="match status" value="1"/>
</dbReference>
<evidence type="ECO:0000256" key="3">
    <source>
        <dbReference type="ARBA" id="ARBA00023125"/>
    </source>
</evidence>
<dbReference type="OrthoDB" id="9793820at2"/>
<reference evidence="7 9" key="2">
    <citation type="submission" date="2015-12" db="EMBL/GenBank/DDBJ databases">
        <authorList>
            <person name="Lauer A."/>
            <person name="Humrighouse B."/>
            <person name="Loparev V."/>
            <person name="Shewmaker P.L."/>
            <person name="Whitney A.M."/>
            <person name="McLaughlin R.W."/>
        </authorList>
    </citation>
    <scope>NUCLEOTIDE SEQUENCE [LARGE SCALE GENOMIC DNA]</scope>
    <source>
        <strain evidence="7 9">LMG 23085</strain>
    </source>
</reference>
<dbReference type="Pfam" id="PF04198">
    <property type="entry name" value="Sugar-bind"/>
    <property type="match status" value="1"/>
</dbReference>
<evidence type="ECO:0000259" key="5">
    <source>
        <dbReference type="Pfam" id="PF04198"/>
    </source>
</evidence>
<keyword evidence="3" id="KW-0238">DNA-binding</keyword>
<evidence type="ECO:0000256" key="2">
    <source>
        <dbReference type="ARBA" id="ARBA00023015"/>
    </source>
</evidence>
<dbReference type="EMBL" id="JXLC01000004">
    <property type="protein sequence ID" value="OJG92755.1"/>
    <property type="molecule type" value="Genomic_DNA"/>
</dbReference>
<dbReference type="KEGG" id="ess:ATZ33_00630"/>
<dbReference type="InterPro" id="IPR048715">
    <property type="entry name" value="CggR_N"/>
</dbReference>
<organism evidence="8 10">
    <name type="scientific">Enterococcus silesiacus</name>
    <dbReference type="NCBI Taxonomy" id="332949"/>
    <lineage>
        <taxon>Bacteria</taxon>
        <taxon>Bacillati</taxon>
        <taxon>Bacillota</taxon>
        <taxon>Bacilli</taxon>
        <taxon>Lactobacillales</taxon>
        <taxon>Enterococcaceae</taxon>
        <taxon>Enterococcus</taxon>
    </lineage>
</organism>
<reference evidence="8 10" key="1">
    <citation type="submission" date="2014-12" db="EMBL/GenBank/DDBJ databases">
        <title>Draft genome sequences of 29 type strains of Enterococci.</title>
        <authorList>
            <person name="Zhong Z."/>
            <person name="Sun Z."/>
            <person name="Liu W."/>
            <person name="Zhang W."/>
            <person name="Zhang H."/>
        </authorList>
    </citation>
    <scope>NUCLEOTIDE SEQUENCE [LARGE SCALE GENOMIC DNA]</scope>
    <source>
        <strain evidence="8 10">DSM 22801</strain>
    </source>
</reference>
<evidence type="ECO:0000313" key="7">
    <source>
        <dbReference type="EMBL" id="ALR99936.1"/>
    </source>
</evidence>